<evidence type="ECO:0000256" key="10">
    <source>
        <dbReference type="ARBA" id="ARBA00024331"/>
    </source>
</evidence>
<keyword evidence="6" id="KW-0479">Metal-binding</keyword>
<evidence type="ECO:0000256" key="6">
    <source>
        <dbReference type="ARBA" id="ARBA00022723"/>
    </source>
</evidence>
<evidence type="ECO:0000256" key="1">
    <source>
        <dbReference type="ARBA" id="ARBA00001273"/>
    </source>
</evidence>
<evidence type="ECO:0000259" key="14">
    <source>
        <dbReference type="Pfam" id="PF00316"/>
    </source>
</evidence>
<feature type="compositionally biased region" description="Acidic residues" evidence="13">
    <location>
        <begin position="384"/>
        <end position="405"/>
    </location>
</feature>
<evidence type="ECO:0000259" key="15">
    <source>
        <dbReference type="Pfam" id="PF18913"/>
    </source>
</evidence>
<dbReference type="EMBL" id="FN648841">
    <property type="protein sequence ID" value="CBN77737.1"/>
    <property type="molecule type" value="Genomic_DNA"/>
</dbReference>
<comment type="subunit">
    <text evidence="4">Homotetramer.</text>
</comment>
<dbReference type="Proteomes" id="UP000002630">
    <property type="component" value="Linkage Group LG16"/>
</dbReference>
<dbReference type="eggNOG" id="KOG1458">
    <property type="taxonomic scope" value="Eukaryota"/>
</dbReference>
<dbReference type="PRINTS" id="PR00115">
    <property type="entry name" value="F16BPHPHTASE"/>
</dbReference>
<dbReference type="InterPro" id="IPR000146">
    <property type="entry name" value="FBPase_class-1"/>
</dbReference>
<accession>D8LR64</accession>
<gene>
    <name evidence="16" type="ORF">Esi_0062_0104</name>
</gene>
<dbReference type="SUPFAM" id="SSF56655">
    <property type="entry name" value="Carbohydrate phosphatase"/>
    <property type="match status" value="1"/>
</dbReference>
<feature type="region of interest" description="Disordered" evidence="13">
    <location>
        <begin position="351"/>
        <end position="468"/>
    </location>
</feature>
<comment type="cofactor">
    <cofactor evidence="2">
        <name>Mg(2+)</name>
        <dbReference type="ChEBI" id="CHEBI:18420"/>
    </cofactor>
</comment>
<dbReference type="InterPro" id="IPR044015">
    <property type="entry name" value="FBPase_C_dom"/>
</dbReference>
<evidence type="ECO:0000256" key="2">
    <source>
        <dbReference type="ARBA" id="ARBA00001946"/>
    </source>
</evidence>
<protein>
    <recommendedName>
        <fullName evidence="5">fructose-bisphosphatase</fullName>
        <ecNumber evidence="5">3.1.3.11</ecNumber>
    </recommendedName>
    <alternativeName>
        <fullName evidence="11">D-fructose-1,6-bisphosphate 1-phosphohydrolase</fullName>
    </alternativeName>
</protein>
<comment type="similarity">
    <text evidence="3 12">Belongs to the FBPase class 1 family.</text>
</comment>
<dbReference type="EC" id="3.1.3.11" evidence="5"/>
<comment type="pathway">
    <text evidence="10">Carbohydrate biosynthesis.</text>
</comment>
<keyword evidence="8" id="KW-0460">Magnesium</keyword>
<dbReference type="GO" id="GO:0042132">
    <property type="term" value="F:fructose 1,6-bisphosphate 1-phosphatase activity"/>
    <property type="evidence" value="ECO:0007669"/>
    <property type="project" value="UniProtKB-EC"/>
</dbReference>
<dbReference type="AlphaFoldDB" id="D8LR64"/>
<dbReference type="GO" id="GO:0046872">
    <property type="term" value="F:metal ion binding"/>
    <property type="evidence" value="ECO:0007669"/>
    <property type="project" value="UniProtKB-KW"/>
</dbReference>
<keyword evidence="17" id="KW-1185">Reference proteome</keyword>
<evidence type="ECO:0000256" key="11">
    <source>
        <dbReference type="ARBA" id="ARBA00032973"/>
    </source>
</evidence>
<feature type="domain" description="Fructose-1-6-bisphosphatase class I N-terminal" evidence="14">
    <location>
        <begin position="5"/>
        <end position="204"/>
    </location>
</feature>
<dbReference type="GO" id="GO:0005986">
    <property type="term" value="P:sucrose biosynthetic process"/>
    <property type="evidence" value="ECO:0007669"/>
    <property type="project" value="TreeGrafter"/>
</dbReference>
<feature type="compositionally biased region" description="Acidic residues" evidence="13">
    <location>
        <begin position="432"/>
        <end position="448"/>
    </location>
</feature>
<dbReference type="InterPro" id="IPR028343">
    <property type="entry name" value="FBPtase"/>
</dbReference>
<evidence type="ECO:0000256" key="3">
    <source>
        <dbReference type="ARBA" id="ARBA00010941"/>
    </source>
</evidence>
<evidence type="ECO:0000313" key="16">
    <source>
        <dbReference type="EMBL" id="CBN77737.1"/>
    </source>
</evidence>
<name>D8LR64_ECTSI</name>
<dbReference type="Gene3D" id="3.40.190.80">
    <property type="match status" value="1"/>
</dbReference>
<proteinExistence type="inferred from homology"/>
<keyword evidence="7 12" id="KW-0378">Hydrolase</keyword>
<dbReference type="GO" id="GO:0005829">
    <property type="term" value="C:cytosol"/>
    <property type="evidence" value="ECO:0007669"/>
    <property type="project" value="TreeGrafter"/>
</dbReference>
<dbReference type="GO" id="GO:0006094">
    <property type="term" value="P:gluconeogenesis"/>
    <property type="evidence" value="ECO:0007669"/>
    <property type="project" value="TreeGrafter"/>
</dbReference>
<dbReference type="InterPro" id="IPR033391">
    <property type="entry name" value="FBPase_N"/>
</dbReference>
<organism evidence="16 17">
    <name type="scientific">Ectocarpus siliculosus</name>
    <name type="common">Brown alga</name>
    <name type="synonym">Conferva siliculosa</name>
    <dbReference type="NCBI Taxonomy" id="2880"/>
    <lineage>
        <taxon>Eukaryota</taxon>
        <taxon>Sar</taxon>
        <taxon>Stramenopiles</taxon>
        <taxon>Ochrophyta</taxon>
        <taxon>PX clade</taxon>
        <taxon>Phaeophyceae</taxon>
        <taxon>Ectocarpales</taxon>
        <taxon>Ectocarpaceae</taxon>
        <taxon>Ectocarpus</taxon>
    </lineage>
</organism>
<dbReference type="HAMAP" id="MF_01855">
    <property type="entry name" value="FBPase_class1"/>
    <property type="match status" value="1"/>
</dbReference>
<feature type="compositionally biased region" description="Acidic residues" evidence="13">
    <location>
        <begin position="358"/>
        <end position="368"/>
    </location>
</feature>
<dbReference type="PANTHER" id="PTHR11556:SF1">
    <property type="entry name" value="FRUCTOSE-BISPHOSPHATASE"/>
    <property type="match status" value="1"/>
</dbReference>
<evidence type="ECO:0000256" key="9">
    <source>
        <dbReference type="ARBA" id="ARBA00023277"/>
    </source>
</evidence>
<evidence type="ECO:0000256" key="7">
    <source>
        <dbReference type="ARBA" id="ARBA00022801"/>
    </source>
</evidence>
<sequence length="468" mass="50258">MPLSRWRREQAKRVPESEQLDQLVGSLAEAIKAVASFTRVAGVPDYREEWDQNSIYESMGKGWRHNNVCKRLLEVALCASGRLGVVAYPNKPPMTIDEVFGHFIATVNPLVGAGGLDANVPTGTVIGLFEEPDDEGCIVDYSIDDASLQEELCLLRTLQPGKNLIGAGYAIYSGSCELVLAVKGQGVHGFTLDSSVGEFILTKPYMRIPSRGSGYSLDESRRDTWPKALQEHIDKLRSGEGESGKKFGYRLVGSAVADVHRTLVQGGIWGRPDTDEGSDQYGGDRTGGLTVLGESSPLAFIVEEAGGRAVDGHGERVLDIYPETLRQKTGLFLGGEEDILELERALEAGSRAEREAAEAEAAEAEAEAAEEKAKAEAAAAEKEKEEEEEEEEEEEKEEEEIEPEAVAEAVAVAEAPVDAEASMEEGASPGVVEDEGGEPALGGEDDDHEPVVVAQKDGGTEENEEVAA</sequence>
<comment type="catalytic activity">
    <reaction evidence="1">
        <text>beta-D-fructose 1,6-bisphosphate + H2O = beta-D-fructose 6-phosphate + phosphate</text>
        <dbReference type="Rhea" id="RHEA:11064"/>
        <dbReference type="ChEBI" id="CHEBI:15377"/>
        <dbReference type="ChEBI" id="CHEBI:32966"/>
        <dbReference type="ChEBI" id="CHEBI:43474"/>
        <dbReference type="ChEBI" id="CHEBI:57634"/>
        <dbReference type="EC" id="3.1.3.11"/>
    </reaction>
</comment>
<dbReference type="EMBL" id="FN649741">
    <property type="protein sequence ID" value="CBN77737.1"/>
    <property type="molecule type" value="Genomic_DNA"/>
</dbReference>
<dbReference type="Pfam" id="PF00316">
    <property type="entry name" value="FBPase"/>
    <property type="match status" value="1"/>
</dbReference>
<feature type="compositionally biased region" description="Low complexity" evidence="13">
    <location>
        <begin position="406"/>
        <end position="420"/>
    </location>
</feature>
<reference evidence="16 17" key="1">
    <citation type="journal article" date="2010" name="Nature">
        <title>The Ectocarpus genome and the independent evolution of multicellularity in brown algae.</title>
        <authorList>
            <person name="Cock J.M."/>
            <person name="Sterck L."/>
            <person name="Rouze P."/>
            <person name="Scornet D."/>
            <person name="Allen A.E."/>
            <person name="Amoutzias G."/>
            <person name="Anthouard V."/>
            <person name="Artiguenave F."/>
            <person name="Aury J.M."/>
            <person name="Badger J.H."/>
            <person name="Beszteri B."/>
            <person name="Billiau K."/>
            <person name="Bonnet E."/>
            <person name="Bothwell J.H."/>
            <person name="Bowler C."/>
            <person name="Boyen C."/>
            <person name="Brownlee C."/>
            <person name="Carrano C.J."/>
            <person name="Charrier B."/>
            <person name="Cho G.Y."/>
            <person name="Coelho S.M."/>
            <person name="Collen J."/>
            <person name="Corre E."/>
            <person name="Da Silva C."/>
            <person name="Delage L."/>
            <person name="Delaroque N."/>
            <person name="Dittami S.M."/>
            <person name="Doulbeau S."/>
            <person name="Elias M."/>
            <person name="Farnham G."/>
            <person name="Gachon C.M."/>
            <person name="Gschloessl B."/>
            <person name="Heesch S."/>
            <person name="Jabbari K."/>
            <person name="Jubin C."/>
            <person name="Kawai H."/>
            <person name="Kimura K."/>
            <person name="Kloareg B."/>
            <person name="Kupper F.C."/>
            <person name="Lang D."/>
            <person name="Le Bail A."/>
            <person name="Leblanc C."/>
            <person name="Lerouge P."/>
            <person name="Lohr M."/>
            <person name="Lopez P.J."/>
            <person name="Martens C."/>
            <person name="Maumus F."/>
            <person name="Michel G."/>
            <person name="Miranda-Saavedra D."/>
            <person name="Morales J."/>
            <person name="Moreau H."/>
            <person name="Motomura T."/>
            <person name="Nagasato C."/>
            <person name="Napoli C.A."/>
            <person name="Nelson D.R."/>
            <person name="Nyvall-Collen P."/>
            <person name="Peters A.F."/>
            <person name="Pommier C."/>
            <person name="Potin P."/>
            <person name="Poulain J."/>
            <person name="Quesneville H."/>
            <person name="Read B."/>
            <person name="Rensing S.A."/>
            <person name="Ritter A."/>
            <person name="Rousvoal S."/>
            <person name="Samanta M."/>
            <person name="Samson G."/>
            <person name="Schroeder D.C."/>
            <person name="Segurens B."/>
            <person name="Strittmatter M."/>
            <person name="Tonon T."/>
            <person name="Tregear J.W."/>
            <person name="Valentin K."/>
            <person name="von Dassow P."/>
            <person name="Yamagishi T."/>
            <person name="Van de Peer Y."/>
            <person name="Wincker P."/>
        </authorList>
    </citation>
    <scope>NUCLEOTIDE SEQUENCE [LARGE SCALE GENOMIC DNA]</scope>
    <source>
        <strain evidence="17">Ec32 / CCAP1310/4</strain>
    </source>
</reference>
<keyword evidence="9 12" id="KW-0119">Carbohydrate metabolism</keyword>
<dbReference type="STRING" id="2880.D8LR64"/>
<feature type="compositionally biased region" description="Basic and acidic residues" evidence="13">
    <location>
        <begin position="369"/>
        <end position="383"/>
    </location>
</feature>
<evidence type="ECO:0000256" key="13">
    <source>
        <dbReference type="SAM" id="MobiDB-lite"/>
    </source>
</evidence>
<dbReference type="GO" id="GO:0006002">
    <property type="term" value="P:fructose 6-phosphate metabolic process"/>
    <property type="evidence" value="ECO:0007669"/>
    <property type="project" value="TreeGrafter"/>
</dbReference>
<dbReference type="GO" id="GO:0006000">
    <property type="term" value="P:fructose metabolic process"/>
    <property type="evidence" value="ECO:0007669"/>
    <property type="project" value="TreeGrafter"/>
</dbReference>
<evidence type="ECO:0000313" key="17">
    <source>
        <dbReference type="Proteomes" id="UP000002630"/>
    </source>
</evidence>
<evidence type="ECO:0000256" key="5">
    <source>
        <dbReference type="ARBA" id="ARBA00013093"/>
    </source>
</evidence>
<feature type="domain" description="Fructose-1-6-bisphosphatase class 1 C-terminal" evidence="15">
    <location>
        <begin position="208"/>
        <end position="346"/>
    </location>
</feature>
<dbReference type="OrthoDB" id="4196719at2759"/>
<dbReference type="Pfam" id="PF18913">
    <property type="entry name" value="FBPase_C"/>
    <property type="match status" value="1"/>
</dbReference>
<evidence type="ECO:0000256" key="4">
    <source>
        <dbReference type="ARBA" id="ARBA00011881"/>
    </source>
</evidence>
<dbReference type="PANTHER" id="PTHR11556">
    <property type="entry name" value="FRUCTOSE-1,6-BISPHOSPHATASE-RELATED"/>
    <property type="match status" value="1"/>
</dbReference>
<dbReference type="Gene3D" id="3.30.540.10">
    <property type="entry name" value="Fructose-1,6-Bisphosphatase, subunit A, domain 1"/>
    <property type="match status" value="1"/>
</dbReference>
<dbReference type="InParanoid" id="D8LR64"/>
<dbReference type="GO" id="GO:0030388">
    <property type="term" value="P:fructose 1,6-bisphosphate metabolic process"/>
    <property type="evidence" value="ECO:0007669"/>
    <property type="project" value="TreeGrafter"/>
</dbReference>
<evidence type="ECO:0000256" key="12">
    <source>
        <dbReference type="RuleBase" id="RU000508"/>
    </source>
</evidence>
<evidence type="ECO:0000256" key="8">
    <source>
        <dbReference type="ARBA" id="ARBA00022842"/>
    </source>
</evidence>